<gene>
    <name evidence="6" type="ORF">DMN91_004893</name>
    <name evidence="5" type="ORF">X777_00716</name>
</gene>
<dbReference type="PROSITE" id="PS50097">
    <property type="entry name" value="BTB"/>
    <property type="match status" value="1"/>
</dbReference>
<dbReference type="CDD" id="cd18315">
    <property type="entry name" value="BTB_POZ_BAB-like"/>
    <property type="match status" value="1"/>
</dbReference>
<organism evidence="5 7">
    <name type="scientific">Ooceraea biroi</name>
    <name type="common">Clonal raider ant</name>
    <name type="synonym">Cerapachys biroi</name>
    <dbReference type="NCBI Taxonomy" id="2015173"/>
    <lineage>
        <taxon>Eukaryota</taxon>
        <taxon>Metazoa</taxon>
        <taxon>Ecdysozoa</taxon>
        <taxon>Arthropoda</taxon>
        <taxon>Hexapoda</taxon>
        <taxon>Insecta</taxon>
        <taxon>Pterygota</taxon>
        <taxon>Neoptera</taxon>
        <taxon>Endopterygota</taxon>
        <taxon>Hymenoptera</taxon>
        <taxon>Apocrita</taxon>
        <taxon>Aculeata</taxon>
        <taxon>Formicoidea</taxon>
        <taxon>Formicidae</taxon>
        <taxon>Dorylinae</taxon>
        <taxon>Ooceraea</taxon>
    </lineage>
</organism>
<evidence type="ECO:0000313" key="7">
    <source>
        <dbReference type="Proteomes" id="UP000053097"/>
    </source>
</evidence>
<evidence type="ECO:0000256" key="1">
    <source>
        <dbReference type="ARBA" id="ARBA00004123"/>
    </source>
</evidence>
<feature type="domain" description="BTB" evidence="4">
    <location>
        <begin position="48"/>
        <end position="113"/>
    </location>
</feature>
<feature type="compositionally biased region" description="Basic and acidic residues" evidence="3">
    <location>
        <begin position="215"/>
        <end position="227"/>
    </location>
</feature>
<feature type="compositionally biased region" description="Polar residues" evidence="3">
    <location>
        <begin position="138"/>
        <end position="158"/>
    </location>
</feature>
<reference evidence="6" key="3">
    <citation type="submission" date="2018-07" db="EMBL/GenBank/DDBJ databases">
        <authorList>
            <person name="Mckenzie S.K."/>
            <person name="Kronauer D.J.C."/>
        </authorList>
    </citation>
    <scope>NUCLEOTIDE SEQUENCE</scope>
    <source>
        <strain evidence="6">Clonal line C1</strain>
    </source>
</reference>
<dbReference type="GO" id="GO:0005634">
    <property type="term" value="C:nucleus"/>
    <property type="evidence" value="ECO:0007669"/>
    <property type="project" value="UniProtKB-SubCell"/>
</dbReference>
<keyword evidence="2" id="KW-0539">Nucleus</keyword>
<accession>A0A026VSY4</accession>
<name>A0A026VSY4_OOCBI</name>
<dbReference type="PANTHER" id="PTHR23110:SF109">
    <property type="entry name" value="FI07618P-RELATED"/>
    <property type="match status" value="1"/>
</dbReference>
<dbReference type="AlphaFoldDB" id="A0A026VSY4"/>
<dbReference type="InterPro" id="IPR000210">
    <property type="entry name" value="BTB/POZ_dom"/>
</dbReference>
<reference evidence="6" key="2">
    <citation type="journal article" date="2018" name="Genome Res.">
        <title>The genomic architecture and molecular evolution of ant odorant receptors.</title>
        <authorList>
            <person name="McKenzie S.K."/>
            <person name="Kronauer D.J.C."/>
        </authorList>
    </citation>
    <scope>NUCLEOTIDE SEQUENCE [LARGE SCALE GENOMIC DNA]</scope>
    <source>
        <strain evidence="6">Clonal line C1</strain>
    </source>
</reference>
<dbReference type="InterPro" id="IPR011333">
    <property type="entry name" value="SKP1/BTB/POZ_sf"/>
</dbReference>
<evidence type="ECO:0000256" key="3">
    <source>
        <dbReference type="SAM" id="MobiDB-lite"/>
    </source>
</evidence>
<dbReference type="Gene3D" id="3.30.710.10">
    <property type="entry name" value="Potassium Channel Kv1.1, Chain A"/>
    <property type="match status" value="1"/>
</dbReference>
<keyword evidence="7" id="KW-1185">Reference proteome</keyword>
<evidence type="ECO:0000256" key="2">
    <source>
        <dbReference type="ARBA" id="ARBA00023242"/>
    </source>
</evidence>
<evidence type="ECO:0000313" key="6">
    <source>
        <dbReference type="EMBL" id="RLU22615.1"/>
    </source>
</evidence>
<comment type="subcellular location">
    <subcellularLocation>
        <location evidence="1">Nucleus</location>
    </subcellularLocation>
</comment>
<sequence length="352" mass="38856">MGPVNGVSNLPTQGNCPRGAQQFCISWNSYQSNMHSAFPKLLSSEQFVDVTLACEGGSIKCHKVVLSACSDYLKRLLLEIPCAHPVIFLRDMKLWELQALLTFMYCGEVYTEQQHLATLMQAADVLQIHGLSLVRESSLNDSNTQSSDSNPPVTSPTPTHDDVAQVKTENASSTNESNPDSPACSTMATTSTANGSSVTITPVSLNSNTSNLNMERSEAPEHPEKALSDSCDATEIEVKMETDKQVVQQHNSKSYSINTVRTSNRNTRNSLPVIEATCQKETSYGRRRRRSEKELKQASDMVACGMTFQRSSDKYKIPISTIRFYMARKGMLKKRKRGRASLGTSSQPIDII</sequence>
<dbReference type="Proteomes" id="UP000279307">
    <property type="component" value="Chromosome 5"/>
</dbReference>
<dbReference type="SMART" id="SM00225">
    <property type="entry name" value="BTB"/>
    <property type="match status" value="1"/>
</dbReference>
<proteinExistence type="predicted"/>
<evidence type="ECO:0000259" key="4">
    <source>
        <dbReference type="PROSITE" id="PS50097"/>
    </source>
</evidence>
<dbReference type="OMA" id="KSWNANT"/>
<protein>
    <submittedName>
        <fullName evidence="5">Protein bric-a-brac</fullName>
    </submittedName>
</protein>
<dbReference type="OrthoDB" id="7956040at2759"/>
<evidence type="ECO:0000313" key="5">
    <source>
        <dbReference type="EMBL" id="EZA46888.1"/>
    </source>
</evidence>
<dbReference type="Proteomes" id="UP000053097">
    <property type="component" value="Unassembled WGS sequence"/>
</dbReference>
<reference evidence="5 7" key="1">
    <citation type="journal article" date="2014" name="Curr. Biol.">
        <title>The genome of the clonal raider ant Cerapachys biroi.</title>
        <authorList>
            <person name="Oxley P.R."/>
            <person name="Ji L."/>
            <person name="Fetter-Pruneda I."/>
            <person name="McKenzie S.K."/>
            <person name="Li C."/>
            <person name="Hu H."/>
            <person name="Zhang G."/>
            <person name="Kronauer D.J."/>
        </authorList>
    </citation>
    <scope>NUCLEOTIDE SEQUENCE [LARGE SCALE GENOMIC DNA]</scope>
</reference>
<feature type="region of interest" description="Disordered" evidence="3">
    <location>
        <begin position="138"/>
        <end position="227"/>
    </location>
</feature>
<feature type="compositionally biased region" description="Polar residues" evidence="3">
    <location>
        <begin position="167"/>
        <end position="214"/>
    </location>
</feature>
<dbReference type="InterPro" id="IPR051095">
    <property type="entry name" value="Dros_DevTransReg"/>
</dbReference>
<dbReference type="PANTHER" id="PTHR23110">
    <property type="entry name" value="BTB DOMAIN TRANSCRIPTION FACTOR"/>
    <property type="match status" value="1"/>
</dbReference>
<dbReference type="EMBL" id="QOIP01000005">
    <property type="protein sequence ID" value="RLU22615.1"/>
    <property type="molecule type" value="Genomic_DNA"/>
</dbReference>
<dbReference type="Pfam" id="PF00651">
    <property type="entry name" value="BTB"/>
    <property type="match status" value="1"/>
</dbReference>
<dbReference type="EMBL" id="KK108116">
    <property type="protein sequence ID" value="EZA46888.1"/>
    <property type="molecule type" value="Genomic_DNA"/>
</dbReference>
<dbReference type="GO" id="GO:0006357">
    <property type="term" value="P:regulation of transcription by RNA polymerase II"/>
    <property type="evidence" value="ECO:0007669"/>
    <property type="project" value="TreeGrafter"/>
</dbReference>
<dbReference type="SUPFAM" id="SSF54695">
    <property type="entry name" value="POZ domain"/>
    <property type="match status" value="1"/>
</dbReference>